<name>A0A423XLV8_9PEZI</name>
<keyword evidence="2" id="KW-0472">Membrane</keyword>
<keyword evidence="5" id="KW-1185">Reference proteome</keyword>
<dbReference type="AlphaFoldDB" id="A0A423XLV8"/>
<dbReference type="OrthoDB" id="1022638at2759"/>
<dbReference type="PANTHER" id="PTHR47843:SF2">
    <property type="entry name" value="BTB DOMAIN-CONTAINING PROTEIN"/>
    <property type="match status" value="1"/>
</dbReference>
<evidence type="ECO:0000313" key="4">
    <source>
        <dbReference type="EMBL" id="ROW17054.1"/>
    </source>
</evidence>
<keyword evidence="2" id="KW-1133">Transmembrane helix</keyword>
<evidence type="ECO:0000256" key="2">
    <source>
        <dbReference type="SAM" id="Phobius"/>
    </source>
</evidence>
<feature type="region of interest" description="Disordered" evidence="1">
    <location>
        <begin position="1"/>
        <end position="33"/>
    </location>
</feature>
<dbReference type="InterPro" id="IPR000210">
    <property type="entry name" value="BTB/POZ_dom"/>
</dbReference>
<evidence type="ECO:0000313" key="5">
    <source>
        <dbReference type="Proteomes" id="UP000285146"/>
    </source>
</evidence>
<dbReference type="SUPFAM" id="SSF54695">
    <property type="entry name" value="POZ domain"/>
    <property type="match status" value="1"/>
</dbReference>
<sequence length="279" mass="32278">MSRPRWKRKRMDSDSSDTSSSSDTDDIVTASSTNPNRLTQVDDVCWGWPVFPIILIAVLSVFIFGPPVVTVAVGPNKIQFPVHRRALQQTQAGQFFNRAFNNGFRESDNGNLELPEDDPDIFNHFLKWLYNSCTGPVVPGELIKACDNPQALRMYIFADKYLIFDFQDFIISELYDRMHVCKWRQAGIGRDTLAQFLASIPDSHMHKLLARWSIDDDFGTEKMSLAQKYQVDNLMDSLPGKFVRLAMREIFNVKFKRPLDFFVTWKKSEYLMRKIDKSK</sequence>
<dbReference type="Gene3D" id="3.30.710.10">
    <property type="entry name" value="Potassium Channel Kv1.1, Chain A"/>
    <property type="match status" value="1"/>
</dbReference>
<feature type="domain" description="BTB" evidence="3">
    <location>
        <begin position="67"/>
        <end position="132"/>
    </location>
</feature>
<feature type="transmembrane region" description="Helical" evidence="2">
    <location>
        <begin position="46"/>
        <end position="69"/>
    </location>
</feature>
<gene>
    <name evidence="4" type="ORF">VPNG_01272</name>
</gene>
<dbReference type="PROSITE" id="PS50097">
    <property type="entry name" value="BTB"/>
    <property type="match status" value="1"/>
</dbReference>
<proteinExistence type="predicted"/>
<comment type="caution">
    <text evidence="4">The sequence shown here is derived from an EMBL/GenBank/DDBJ whole genome shotgun (WGS) entry which is preliminary data.</text>
</comment>
<reference evidence="4 5" key="1">
    <citation type="submission" date="2015-09" db="EMBL/GenBank/DDBJ databases">
        <title>Host preference determinants of Valsa canker pathogens revealed by comparative genomics.</title>
        <authorList>
            <person name="Yin Z."/>
            <person name="Huang L."/>
        </authorList>
    </citation>
    <scope>NUCLEOTIDE SEQUENCE [LARGE SCALE GENOMIC DNA]</scope>
    <source>
        <strain evidence="4 5">SXYLt</strain>
    </source>
</reference>
<evidence type="ECO:0000259" key="3">
    <source>
        <dbReference type="PROSITE" id="PS50097"/>
    </source>
</evidence>
<dbReference type="InParanoid" id="A0A423XLV8"/>
<protein>
    <recommendedName>
        <fullName evidence="3">BTB domain-containing protein</fullName>
    </recommendedName>
</protein>
<dbReference type="PANTHER" id="PTHR47843">
    <property type="entry name" value="BTB DOMAIN-CONTAINING PROTEIN-RELATED"/>
    <property type="match status" value="1"/>
</dbReference>
<accession>A0A423XLV8</accession>
<organism evidence="4 5">
    <name type="scientific">Cytospora leucostoma</name>
    <dbReference type="NCBI Taxonomy" id="1230097"/>
    <lineage>
        <taxon>Eukaryota</taxon>
        <taxon>Fungi</taxon>
        <taxon>Dikarya</taxon>
        <taxon>Ascomycota</taxon>
        <taxon>Pezizomycotina</taxon>
        <taxon>Sordariomycetes</taxon>
        <taxon>Sordariomycetidae</taxon>
        <taxon>Diaporthales</taxon>
        <taxon>Cytosporaceae</taxon>
        <taxon>Cytospora</taxon>
    </lineage>
</organism>
<dbReference type="Proteomes" id="UP000285146">
    <property type="component" value="Unassembled WGS sequence"/>
</dbReference>
<dbReference type="CDD" id="cd18186">
    <property type="entry name" value="BTB_POZ_ZBTB_KLHL-like"/>
    <property type="match status" value="1"/>
</dbReference>
<feature type="compositionally biased region" description="Basic residues" evidence="1">
    <location>
        <begin position="1"/>
        <end position="10"/>
    </location>
</feature>
<keyword evidence="2" id="KW-0812">Transmembrane</keyword>
<dbReference type="EMBL" id="LKEB01000003">
    <property type="protein sequence ID" value="ROW17054.1"/>
    <property type="molecule type" value="Genomic_DNA"/>
</dbReference>
<dbReference type="InterPro" id="IPR011333">
    <property type="entry name" value="SKP1/BTB/POZ_sf"/>
</dbReference>
<evidence type="ECO:0000256" key="1">
    <source>
        <dbReference type="SAM" id="MobiDB-lite"/>
    </source>
</evidence>
<feature type="compositionally biased region" description="Low complexity" evidence="1">
    <location>
        <begin position="16"/>
        <end position="33"/>
    </location>
</feature>